<comment type="caution">
    <text evidence="1">The sequence shown here is derived from an EMBL/GenBank/DDBJ whole genome shotgun (WGS) entry which is preliminary data.</text>
</comment>
<organism evidence="1 2">
    <name type="scientific">Rhododendron griersonianum</name>
    <dbReference type="NCBI Taxonomy" id="479676"/>
    <lineage>
        <taxon>Eukaryota</taxon>
        <taxon>Viridiplantae</taxon>
        <taxon>Streptophyta</taxon>
        <taxon>Embryophyta</taxon>
        <taxon>Tracheophyta</taxon>
        <taxon>Spermatophyta</taxon>
        <taxon>Magnoliopsida</taxon>
        <taxon>eudicotyledons</taxon>
        <taxon>Gunneridae</taxon>
        <taxon>Pentapetalae</taxon>
        <taxon>asterids</taxon>
        <taxon>Ericales</taxon>
        <taxon>Ericaceae</taxon>
        <taxon>Ericoideae</taxon>
        <taxon>Rhodoreae</taxon>
        <taxon>Rhododendron</taxon>
    </lineage>
</organism>
<keyword evidence="2" id="KW-1185">Reference proteome</keyword>
<name>A0AAV6L899_9ERIC</name>
<proteinExistence type="predicted"/>
<sequence>MAAPANSGESDMATEDFCSTLSPLLSPRWSQLCLTPSPPRPFLPLSNSNYSMVMQYQWSNQSMDNPLQNQQWHEEDMVDSAPYLAGDSALLQQQQQLRHNRSEASDWRPRGGIMKMNNQGFEESNMGFEEESDEMMMTWAEGMMPDDVVLLVQKILQEDMGEMVVFTVRRMNWLEQHDVDIVDQPVLEMVGQVQQLLQNRGGEWDLIPGGGVCTINGLERNDGQGLPMTTEPSVISQNKFALRVWLGDGGQWVTELRLRQRWNRLNIGTDDDHLMCEIEGNYLSSATIIGHDGRYKDEEDELITIFCDEDLEEYISSPKPLNNCSIESSYYKSDNPQSDFYEGDEKLDFLWSDSLLAANRSPFLLESLLVRGCTPEIYTPLPSISTPPKPEAS</sequence>
<dbReference type="EMBL" id="JACTNZ010000002">
    <property type="protein sequence ID" value="KAG5560364.1"/>
    <property type="molecule type" value="Genomic_DNA"/>
</dbReference>
<protein>
    <submittedName>
        <fullName evidence="1">Uncharacterized protein</fullName>
    </submittedName>
</protein>
<dbReference type="Proteomes" id="UP000823749">
    <property type="component" value="Chromosome 2"/>
</dbReference>
<dbReference type="AlphaFoldDB" id="A0AAV6L899"/>
<evidence type="ECO:0000313" key="2">
    <source>
        <dbReference type="Proteomes" id="UP000823749"/>
    </source>
</evidence>
<reference evidence="1" key="1">
    <citation type="submission" date="2020-08" db="EMBL/GenBank/DDBJ databases">
        <title>Plant Genome Project.</title>
        <authorList>
            <person name="Zhang R.-G."/>
        </authorList>
    </citation>
    <scope>NUCLEOTIDE SEQUENCE</scope>
    <source>
        <strain evidence="1">WSP0</strain>
        <tissue evidence="1">Leaf</tissue>
    </source>
</reference>
<accession>A0AAV6L899</accession>
<dbReference type="SUPFAM" id="SSF54277">
    <property type="entry name" value="CAD &amp; PB1 domains"/>
    <property type="match status" value="1"/>
</dbReference>
<gene>
    <name evidence="1" type="ORF">RHGRI_003613</name>
</gene>
<evidence type="ECO:0000313" key="1">
    <source>
        <dbReference type="EMBL" id="KAG5560364.1"/>
    </source>
</evidence>